<sequence>MNFVMKIKQLHDGIFGLAEKLTEGWFLGLFARFVFFAVLYFYFLNSFGTKVGEGFAGFVQIQDGAFYQIAPKAMDAVSGDVGALPFFPWKIIVPLGTYMELILPTLVVIGLFTRAASVGMIGFVIVQTLTDIFGHMADAQTIGALFDRFPDSLISDQRLLWSVPLVYLALKGGGAISLDAILSRLAPKAQIA</sequence>
<comment type="caution">
    <text evidence="2">The sequence shown here is derived from an EMBL/GenBank/DDBJ whole genome shotgun (WGS) entry which is preliminary data.</text>
</comment>
<keyword evidence="1" id="KW-1133">Transmembrane helix</keyword>
<accession>A0ABV2J1H2</accession>
<dbReference type="EMBL" id="JBEPMB010000004">
    <property type="protein sequence ID" value="MET3614595.1"/>
    <property type="molecule type" value="Genomic_DNA"/>
</dbReference>
<keyword evidence="1" id="KW-0812">Transmembrane</keyword>
<evidence type="ECO:0000313" key="3">
    <source>
        <dbReference type="Proteomes" id="UP001549047"/>
    </source>
</evidence>
<evidence type="ECO:0000256" key="1">
    <source>
        <dbReference type="SAM" id="Phobius"/>
    </source>
</evidence>
<proteinExistence type="predicted"/>
<feature type="transmembrane region" description="Helical" evidence="1">
    <location>
        <begin position="101"/>
        <end position="126"/>
    </location>
</feature>
<keyword evidence="1" id="KW-0472">Membrane</keyword>
<name>A0ABV2J1H2_9HYPH</name>
<gene>
    <name evidence="2" type="ORF">ABID16_002932</name>
</gene>
<protein>
    <submittedName>
        <fullName evidence="2">Oxidoreductase</fullName>
    </submittedName>
</protein>
<dbReference type="Proteomes" id="UP001549047">
    <property type="component" value="Unassembled WGS sequence"/>
</dbReference>
<keyword evidence="3" id="KW-1185">Reference proteome</keyword>
<evidence type="ECO:0000313" key="2">
    <source>
        <dbReference type="EMBL" id="MET3614595.1"/>
    </source>
</evidence>
<feature type="transmembrane region" description="Helical" evidence="1">
    <location>
        <begin position="21"/>
        <end position="43"/>
    </location>
</feature>
<organism evidence="2 3">
    <name type="scientific">Rhizobium aquaticum</name>
    <dbReference type="NCBI Taxonomy" id="1549636"/>
    <lineage>
        <taxon>Bacteria</taxon>
        <taxon>Pseudomonadati</taxon>
        <taxon>Pseudomonadota</taxon>
        <taxon>Alphaproteobacteria</taxon>
        <taxon>Hyphomicrobiales</taxon>
        <taxon>Rhizobiaceae</taxon>
        <taxon>Rhizobium/Agrobacterium group</taxon>
        <taxon>Rhizobium</taxon>
    </lineage>
</organism>
<dbReference type="RefSeq" id="WP_354557087.1">
    <property type="nucleotide sequence ID" value="NZ_JBEPMB010000004.1"/>
</dbReference>
<reference evidence="2 3" key="1">
    <citation type="submission" date="2024-06" db="EMBL/GenBank/DDBJ databases">
        <title>Genomic Encyclopedia of Type Strains, Phase IV (KMG-IV): sequencing the most valuable type-strain genomes for metagenomic binning, comparative biology and taxonomic classification.</title>
        <authorList>
            <person name="Goeker M."/>
        </authorList>
    </citation>
    <scope>NUCLEOTIDE SEQUENCE [LARGE SCALE GENOMIC DNA]</scope>
    <source>
        <strain evidence="2 3">DSM 29780</strain>
    </source>
</reference>